<reference evidence="2 3" key="1">
    <citation type="submission" date="2020-08" db="EMBL/GenBank/DDBJ databases">
        <title>Genomic Encyclopedia of Type Strains, Phase IV (KMG-IV): sequencing the most valuable type-strain genomes for metagenomic binning, comparative biology and taxonomic classification.</title>
        <authorList>
            <person name="Goeker M."/>
        </authorList>
    </citation>
    <scope>NUCLEOTIDE SEQUENCE [LARGE SCALE GENOMIC DNA]</scope>
    <source>
        <strain evidence="2 3">DSM 25966</strain>
    </source>
</reference>
<organism evidence="2 3">
    <name type="scientific">Kaistia hirudinis</name>
    <dbReference type="NCBI Taxonomy" id="1293440"/>
    <lineage>
        <taxon>Bacteria</taxon>
        <taxon>Pseudomonadati</taxon>
        <taxon>Pseudomonadota</taxon>
        <taxon>Alphaproteobacteria</taxon>
        <taxon>Hyphomicrobiales</taxon>
        <taxon>Kaistiaceae</taxon>
        <taxon>Kaistia</taxon>
    </lineage>
</organism>
<protein>
    <submittedName>
        <fullName evidence="2">Uncharacterized protein YjiS (DUF1127 family)</fullName>
    </submittedName>
</protein>
<sequence length="50" mass="5809">MALNLMANYKNWRKYRETYNELSRLTARELSDLGINRADIGQIAKQSAGY</sequence>
<dbReference type="AlphaFoldDB" id="A0A840AL35"/>
<dbReference type="Pfam" id="PF06568">
    <property type="entry name" value="YjiS-like"/>
    <property type="match status" value="1"/>
</dbReference>
<evidence type="ECO:0000313" key="2">
    <source>
        <dbReference type="EMBL" id="MBB3929747.1"/>
    </source>
</evidence>
<dbReference type="Proteomes" id="UP000553963">
    <property type="component" value="Unassembled WGS sequence"/>
</dbReference>
<evidence type="ECO:0000259" key="1">
    <source>
        <dbReference type="Pfam" id="PF06568"/>
    </source>
</evidence>
<name>A0A840AL35_9HYPH</name>
<accession>A0A840AL35</accession>
<evidence type="ECO:0000313" key="3">
    <source>
        <dbReference type="Proteomes" id="UP000553963"/>
    </source>
</evidence>
<comment type="caution">
    <text evidence="2">The sequence shown here is derived from an EMBL/GenBank/DDBJ whole genome shotgun (WGS) entry which is preliminary data.</text>
</comment>
<gene>
    <name evidence="2" type="ORF">GGR25_000766</name>
</gene>
<dbReference type="InterPro" id="IPR009506">
    <property type="entry name" value="YjiS-like"/>
</dbReference>
<proteinExistence type="predicted"/>
<feature type="domain" description="YjiS-like" evidence="1">
    <location>
        <begin position="5"/>
        <end position="40"/>
    </location>
</feature>
<keyword evidence="3" id="KW-1185">Reference proteome</keyword>
<dbReference type="EMBL" id="JACIDS010000001">
    <property type="protein sequence ID" value="MBB3929747.1"/>
    <property type="molecule type" value="Genomic_DNA"/>
</dbReference>